<proteinExistence type="predicted"/>
<evidence type="ECO:0000313" key="4">
    <source>
        <dbReference type="Proteomes" id="UP001187192"/>
    </source>
</evidence>
<keyword evidence="4" id="KW-1185">Reference proteome</keyword>
<sequence length="114" mass="12612">MESKGTDGGFEGLETSRSGKEVRVANKRRIGTSESLVRILAFALTLSAAVILGVDKQTKILPVKVLDTLPPLNVPVSAKWHYLSAFKRSQRRTFRQPCLLFFLLLDLVPFPSGI</sequence>
<protein>
    <recommendedName>
        <fullName evidence="5">CASP-like protein</fullName>
    </recommendedName>
</protein>
<gene>
    <name evidence="3" type="ORF">TIFTF001_015689</name>
</gene>
<keyword evidence="2" id="KW-0472">Membrane</keyword>
<reference evidence="3" key="1">
    <citation type="submission" date="2023-07" db="EMBL/GenBank/DDBJ databases">
        <title>draft genome sequence of fig (Ficus carica).</title>
        <authorList>
            <person name="Takahashi T."/>
            <person name="Nishimura K."/>
        </authorList>
    </citation>
    <scope>NUCLEOTIDE SEQUENCE</scope>
</reference>
<keyword evidence="2" id="KW-0812">Transmembrane</keyword>
<organism evidence="3 4">
    <name type="scientific">Ficus carica</name>
    <name type="common">Common fig</name>
    <dbReference type="NCBI Taxonomy" id="3494"/>
    <lineage>
        <taxon>Eukaryota</taxon>
        <taxon>Viridiplantae</taxon>
        <taxon>Streptophyta</taxon>
        <taxon>Embryophyta</taxon>
        <taxon>Tracheophyta</taxon>
        <taxon>Spermatophyta</taxon>
        <taxon>Magnoliopsida</taxon>
        <taxon>eudicotyledons</taxon>
        <taxon>Gunneridae</taxon>
        <taxon>Pentapetalae</taxon>
        <taxon>rosids</taxon>
        <taxon>fabids</taxon>
        <taxon>Rosales</taxon>
        <taxon>Moraceae</taxon>
        <taxon>Ficeae</taxon>
        <taxon>Ficus</taxon>
    </lineage>
</organism>
<evidence type="ECO:0000313" key="3">
    <source>
        <dbReference type="EMBL" id="GMN46506.1"/>
    </source>
</evidence>
<name>A0AA88ASL5_FICCA</name>
<accession>A0AA88ASL5</accession>
<evidence type="ECO:0008006" key="5">
    <source>
        <dbReference type="Google" id="ProtNLM"/>
    </source>
</evidence>
<feature type="compositionally biased region" description="Gly residues" evidence="1">
    <location>
        <begin position="1"/>
        <end position="11"/>
    </location>
</feature>
<comment type="caution">
    <text evidence="3">The sequence shown here is derived from an EMBL/GenBank/DDBJ whole genome shotgun (WGS) entry which is preliminary data.</text>
</comment>
<keyword evidence="2" id="KW-1133">Transmembrane helix</keyword>
<dbReference type="EMBL" id="BTGU01000023">
    <property type="protein sequence ID" value="GMN46506.1"/>
    <property type="molecule type" value="Genomic_DNA"/>
</dbReference>
<feature type="region of interest" description="Disordered" evidence="1">
    <location>
        <begin position="1"/>
        <end position="20"/>
    </location>
</feature>
<evidence type="ECO:0000256" key="1">
    <source>
        <dbReference type="SAM" id="MobiDB-lite"/>
    </source>
</evidence>
<dbReference type="AlphaFoldDB" id="A0AA88ASL5"/>
<feature type="transmembrane region" description="Helical" evidence="2">
    <location>
        <begin position="36"/>
        <end position="54"/>
    </location>
</feature>
<dbReference type="Proteomes" id="UP001187192">
    <property type="component" value="Unassembled WGS sequence"/>
</dbReference>
<evidence type="ECO:0000256" key="2">
    <source>
        <dbReference type="SAM" id="Phobius"/>
    </source>
</evidence>